<sequence>MSASDDVLSRPAPPPDHTARYGPHPEQVVDLRLPPGGAAGTLVVLVHGGFWRAAYDRAHTGPLADALARVGFAVAVPEYRRVGSPGGGWPGTFDDLAILTESLRTITVARGIRTKRTVLVGHSAGGHLALWAAARHRLPVGSPWRTEWRPDAVVSLAGCASLALADIWGLGRGATATLLGGNVDAVPDRYALADPGALLPLGVPVTLLHGSDDEEVPAAMSREYAALAERMGDPVRLVELPGMEHYGLIDPLSTAWPHLLDALGDAASTQGDASGR</sequence>
<reference evidence="4 5" key="1">
    <citation type="submission" date="2024-09" db="EMBL/GenBank/DDBJ databases">
        <authorList>
            <person name="Lee S.D."/>
        </authorList>
    </citation>
    <scope>NUCLEOTIDE SEQUENCE [LARGE SCALE GENOMIC DNA]</scope>
    <source>
        <strain evidence="4 5">N8-3</strain>
    </source>
</reference>
<accession>A0ABV6VNR8</accession>
<dbReference type="GO" id="GO:0016787">
    <property type="term" value="F:hydrolase activity"/>
    <property type="evidence" value="ECO:0007669"/>
    <property type="project" value="UniProtKB-KW"/>
</dbReference>
<dbReference type="Proteomes" id="UP001592531">
    <property type="component" value="Unassembled WGS sequence"/>
</dbReference>
<dbReference type="SUPFAM" id="SSF53474">
    <property type="entry name" value="alpha/beta-Hydrolases"/>
    <property type="match status" value="1"/>
</dbReference>
<dbReference type="PANTHER" id="PTHR48081">
    <property type="entry name" value="AB HYDROLASE SUPERFAMILY PROTEIN C4A8.06C"/>
    <property type="match status" value="1"/>
</dbReference>
<evidence type="ECO:0000313" key="4">
    <source>
        <dbReference type="EMBL" id="MFC1415384.1"/>
    </source>
</evidence>
<dbReference type="Gene3D" id="3.40.50.1820">
    <property type="entry name" value="alpha/beta hydrolase"/>
    <property type="match status" value="1"/>
</dbReference>
<comment type="caution">
    <text evidence="4">The sequence shown here is derived from an EMBL/GenBank/DDBJ whole genome shotgun (WGS) entry which is preliminary data.</text>
</comment>
<proteinExistence type="predicted"/>
<dbReference type="EC" id="3.4.-.-" evidence="4"/>
<gene>
    <name evidence="4" type="ORF">ACEZDE_01795</name>
</gene>
<protein>
    <submittedName>
        <fullName evidence="4">Alpha/beta hydrolase family protein</fullName>
        <ecNumber evidence="4">3.4.-.-</ecNumber>
    </submittedName>
</protein>
<name>A0ABV6VNR8_9ACTN</name>
<feature type="domain" description="BD-FAE-like" evidence="3">
    <location>
        <begin position="30"/>
        <end position="223"/>
    </location>
</feature>
<feature type="region of interest" description="Disordered" evidence="2">
    <location>
        <begin position="1"/>
        <end position="23"/>
    </location>
</feature>
<evidence type="ECO:0000313" key="5">
    <source>
        <dbReference type="Proteomes" id="UP001592531"/>
    </source>
</evidence>
<dbReference type="RefSeq" id="WP_380530971.1">
    <property type="nucleotide sequence ID" value="NZ_JBHFAB010000001.1"/>
</dbReference>
<dbReference type="InterPro" id="IPR029058">
    <property type="entry name" value="AB_hydrolase_fold"/>
</dbReference>
<keyword evidence="5" id="KW-1185">Reference proteome</keyword>
<dbReference type="EMBL" id="JBHFAB010000001">
    <property type="protein sequence ID" value="MFC1415384.1"/>
    <property type="molecule type" value="Genomic_DNA"/>
</dbReference>
<keyword evidence="1 4" id="KW-0378">Hydrolase</keyword>
<evidence type="ECO:0000256" key="2">
    <source>
        <dbReference type="SAM" id="MobiDB-lite"/>
    </source>
</evidence>
<organism evidence="4 5">
    <name type="scientific">Streptacidiphilus cavernicola</name>
    <dbReference type="NCBI Taxonomy" id="3342716"/>
    <lineage>
        <taxon>Bacteria</taxon>
        <taxon>Bacillati</taxon>
        <taxon>Actinomycetota</taxon>
        <taxon>Actinomycetes</taxon>
        <taxon>Kitasatosporales</taxon>
        <taxon>Streptomycetaceae</taxon>
        <taxon>Streptacidiphilus</taxon>
    </lineage>
</organism>
<dbReference type="InterPro" id="IPR050300">
    <property type="entry name" value="GDXG_lipolytic_enzyme"/>
</dbReference>
<evidence type="ECO:0000259" key="3">
    <source>
        <dbReference type="Pfam" id="PF20434"/>
    </source>
</evidence>
<dbReference type="PANTHER" id="PTHR48081:SF33">
    <property type="entry name" value="KYNURENINE FORMAMIDASE"/>
    <property type="match status" value="1"/>
</dbReference>
<dbReference type="Pfam" id="PF20434">
    <property type="entry name" value="BD-FAE"/>
    <property type="match status" value="1"/>
</dbReference>
<dbReference type="InterPro" id="IPR049492">
    <property type="entry name" value="BD-FAE-like_dom"/>
</dbReference>
<evidence type="ECO:0000256" key="1">
    <source>
        <dbReference type="ARBA" id="ARBA00022801"/>
    </source>
</evidence>